<dbReference type="EMBL" id="FNSO01000004">
    <property type="protein sequence ID" value="SED38884.1"/>
    <property type="molecule type" value="Genomic_DNA"/>
</dbReference>
<gene>
    <name evidence="2" type="ORF">SAMN04489727_7669</name>
</gene>
<dbReference type="Gene3D" id="6.10.140.1950">
    <property type="match status" value="1"/>
</dbReference>
<sequence>MPHDGLMTRPVSEDVLSEYAALESALADPAVLRDHLRARRLRRCLAELGPLHAAAVRLRAVEEDLAAAVELAWEAEAHRLSAEAAELRDDLAARLAVRDPRDPFDVVVFVEGDAPEVALLVRRYRDLAEERNWSVQHLGGRPGRVAAFAVVAHEGAEGPWGALKRETGRGVLPDEASARVTVVPEGPEEPDDPPPEDLRLDLYCTRQPEQPPHVWVTHLPSGIQVRGTGTCSVEAKAAAIRQVRALLAAEAPGPRPE</sequence>
<evidence type="ECO:0000259" key="1">
    <source>
        <dbReference type="Pfam" id="PF03462"/>
    </source>
</evidence>
<dbReference type="Proteomes" id="UP000199622">
    <property type="component" value="Unassembled WGS sequence"/>
</dbReference>
<feature type="domain" description="Peptide chain release factor" evidence="1">
    <location>
        <begin position="17"/>
        <end position="168"/>
    </location>
</feature>
<dbReference type="GO" id="GO:0006415">
    <property type="term" value="P:translational termination"/>
    <property type="evidence" value="ECO:0007669"/>
    <property type="project" value="InterPro"/>
</dbReference>
<dbReference type="SUPFAM" id="SSF75620">
    <property type="entry name" value="Release factor"/>
    <property type="match status" value="1"/>
</dbReference>
<protein>
    <submittedName>
        <fullName evidence="2">Protein chain release factor A</fullName>
    </submittedName>
</protein>
<dbReference type="InterPro" id="IPR045853">
    <property type="entry name" value="Pep_chain_release_fac_I_sf"/>
</dbReference>
<dbReference type="OrthoDB" id="9952581at2"/>
<keyword evidence="3" id="KW-1185">Reference proteome</keyword>
<evidence type="ECO:0000313" key="3">
    <source>
        <dbReference type="Proteomes" id="UP000199622"/>
    </source>
</evidence>
<dbReference type="AlphaFoldDB" id="A0A1H5AAT3"/>
<reference evidence="3" key="1">
    <citation type="submission" date="2016-10" db="EMBL/GenBank/DDBJ databases">
        <authorList>
            <person name="Varghese N."/>
            <person name="Submissions S."/>
        </authorList>
    </citation>
    <scope>NUCLEOTIDE SEQUENCE [LARGE SCALE GENOMIC DNA]</scope>
    <source>
        <strain evidence="3">DSM 44544</strain>
    </source>
</reference>
<proteinExistence type="predicted"/>
<evidence type="ECO:0000313" key="2">
    <source>
        <dbReference type="EMBL" id="SED38884.1"/>
    </source>
</evidence>
<organism evidence="2 3">
    <name type="scientific">Amycolatopsis tolypomycina</name>
    <dbReference type="NCBI Taxonomy" id="208445"/>
    <lineage>
        <taxon>Bacteria</taxon>
        <taxon>Bacillati</taxon>
        <taxon>Actinomycetota</taxon>
        <taxon>Actinomycetes</taxon>
        <taxon>Pseudonocardiales</taxon>
        <taxon>Pseudonocardiaceae</taxon>
        <taxon>Amycolatopsis</taxon>
    </lineage>
</organism>
<dbReference type="Pfam" id="PF03462">
    <property type="entry name" value="PCRF"/>
    <property type="match status" value="1"/>
</dbReference>
<dbReference type="InterPro" id="IPR005139">
    <property type="entry name" value="PCRF"/>
</dbReference>
<dbReference type="STRING" id="208445.SAMN04489727_7669"/>
<name>A0A1H5AAT3_9PSEU</name>
<accession>A0A1H5AAT3</accession>